<feature type="domain" description="RsbT co-antagonist protein RsbRD N-terminal" evidence="3">
    <location>
        <begin position="19"/>
        <end position="158"/>
    </location>
</feature>
<dbReference type="Pfam" id="PF13556">
    <property type="entry name" value="HTH_30"/>
    <property type="match status" value="1"/>
</dbReference>
<evidence type="ECO:0000259" key="3">
    <source>
        <dbReference type="Pfam" id="PF14361"/>
    </source>
</evidence>
<dbReference type="EMBL" id="JACHDO010000001">
    <property type="protein sequence ID" value="MBB5489517.1"/>
    <property type="molecule type" value="Genomic_DNA"/>
</dbReference>
<proteinExistence type="inferred from homology"/>
<dbReference type="Pfam" id="PF14361">
    <property type="entry name" value="RsbRD_N"/>
    <property type="match status" value="1"/>
</dbReference>
<comment type="caution">
    <text evidence="5">The sequence shown here is derived from an EMBL/GenBank/DDBJ whole genome shotgun (WGS) entry which is preliminary data.</text>
</comment>
<dbReference type="Gene3D" id="1.10.10.2840">
    <property type="entry name" value="PucR C-terminal helix-turn-helix domain"/>
    <property type="match status" value="1"/>
</dbReference>
<dbReference type="Proteomes" id="UP000579647">
    <property type="component" value="Unassembled WGS sequence"/>
</dbReference>
<reference evidence="5 6" key="1">
    <citation type="submission" date="2020-08" db="EMBL/GenBank/DDBJ databases">
        <title>Sequencing the genomes of 1000 actinobacteria strains.</title>
        <authorList>
            <person name="Klenk H.-P."/>
        </authorList>
    </citation>
    <scope>NUCLEOTIDE SEQUENCE [LARGE SCALE GENOMIC DNA]</scope>
    <source>
        <strain evidence="5 6">DSM 44598</strain>
    </source>
</reference>
<evidence type="ECO:0000256" key="1">
    <source>
        <dbReference type="ARBA" id="ARBA00006754"/>
    </source>
</evidence>
<protein>
    <recommendedName>
        <fullName evidence="7">CdaR family transcriptional regulator</fullName>
    </recommendedName>
</protein>
<dbReference type="PANTHER" id="PTHR33744">
    <property type="entry name" value="CARBOHYDRATE DIACID REGULATOR"/>
    <property type="match status" value="1"/>
</dbReference>
<dbReference type="InterPro" id="IPR041522">
    <property type="entry name" value="CdaR_GGDEF"/>
</dbReference>
<feature type="domain" description="PucR C-terminal helix-turn-helix" evidence="2">
    <location>
        <begin position="337"/>
        <end position="394"/>
    </location>
</feature>
<evidence type="ECO:0000313" key="6">
    <source>
        <dbReference type="Proteomes" id="UP000579647"/>
    </source>
</evidence>
<accession>A0A840WCP8</accession>
<keyword evidence="6" id="KW-1185">Reference proteome</keyword>
<organism evidence="5 6">
    <name type="scientific">Nocardiopsis metallicus</name>
    <dbReference type="NCBI Taxonomy" id="179819"/>
    <lineage>
        <taxon>Bacteria</taxon>
        <taxon>Bacillati</taxon>
        <taxon>Actinomycetota</taxon>
        <taxon>Actinomycetes</taxon>
        <taxon>Streptosporangiales</taxon>
        <taxon>Nocardiopsidaceae</taxon>
        <taxon>Nocardiopsis</taxon>
    </lineage>
</organism>
<evidence type="ECO:0000259" key="2">
    <source>
        <dbReference type="Pfam" id="PF13556"/>
    </source>
</evidence>
<dbReference type="InterPro" id="IPR051448">
    <property type="entry name" value="CdaR-like_regulators"/>
</dbReference>
<evidence type="ECO:0000259" key="4">
    <source>
        <dbReference type="Pfam" id="PF17853"/>
    </source>
</evidence>
<name>A0A840WCP8_9ACTN</name>
<feature type="domain" description="CdaR GGDEF-like" evidence="4">
    <location>
        <begin position="171"/>
        <end position="287"/>
    </location>
</feature>
<gene>
    <name evidence="5" type="ORF">HNR07_000654</name>
</gene>
<dbReference type="RefSeq" id="WP_184361755.1">
    <property type="nucleotide sequence ID" value="NZ_BAAAKM010000156.1"/>
</dbReference>
<sequence length="396" mass="42621">MGHEERVQVSSELERDRTGLVDRIVAEVYAEVPAYRALHGSQLAEVRAITGWLVTRSMELWVRDTARLPPGDVERLRGIGRARAADGRSIGAVVRAHRVGSAAAVRILREQAGDRLDAADVFALSELWLASIDQISESLTTGHAEAAEQLDADRERARRALLDDLLIGRQASQGAIRDRARTLGTTPPDPAVLVVAEPARDPAERGRTLAEGVTVSVGMELLAEAATASSDPMVTTRSGRVVVLTGADDAERVTGAVVERGWHGCVLEPRGLTDLSAAYRLADGALEAAPPHALGPDGLLREADACVIALLNGGAVAPATVRRAVLGPLLARDNRHLLETLRVYFREGVATTAADSLHVHAQTLRYRLRRVRELTGHDPHRPWPRFVLETACAIAP</sequence>
<evidence type="ECO:0008006" key="7">
    <source>
        <dbReference type="Google" id="ProtNLM"/>
    </source>
</evidence>
<dbReference type="AlphaFoldDB" id="A0A840WCP8"/>
<dbReference type="InterPro" id="IPR025736">
    <property type="entry name" value="PucR_C-HTH_dom"/>
</dbReference>
<evidence type="ECO:0000313" key="5">
    <source>
        <dbReference type="EMBL" id="MBB5489517.1"/>
    </source>
</evidence>
<dbReference type="InterPro" id="IPR025751">
    <property type="entry name" value="RsbRD_N_dom"/>
</dbReference>
<comment type="similarity">
    <text evidence="1">Belongs to the CdaR family.</text>
</comment>
<dbReference type="InterPro" id="IPR042070">
    <property type="entry name" value="PucR_C-HTH_sf"/>
</dbReference>
<dbReference type="PANTHER" id="PTHR33744:SF1">
    <property type="entry name" value="DNA-BINDING TRANSCRIPTIONAL ACTIVATOR ADER"/>
    <property type="match status" value="1"/>
</dbReference>
<dbReference type="Pfam" id="PF17853">
    <property type="entry name" value="GGDEF_2"/>
    <property type="match status" value="1"/>
</dbReference>